<dbReference type="Proteomes" id="UP000789901">
    <property type="component" value="Unassembled WGS sequence"/>
</dbReference>
<feature type="region of interest" description="Disordered" evidence="1">
    <location>
        <begin position="1"/>
        <end position="24"/>
    </location>
</feature>
<evidence type="ECO:0000313" key="2">
    <source>
        <dbReference type="EMBL" id="CAG8846511.1"/>
    </source>
</evidence>
<dbReference type="EMBL" id="CAJVQB010083864">
    <property type="protein sequence ID" value="CAG8846511.1"/>
    <property type="molecule type" value="Genomic_DNA"/>
</dbReference>
<name>A0ABN7X2H8_GIGMA</name>
<organism evidence="2 3">
    <name type="scientific">Gigaspora margarita</name>
    <dbReference type="NCBI Taxonomy" id="4874"/>
    <lineage>
        <taxon>Eukaryota</taxon>
        <taxon>Fungi</taxon>
        <taxon>Fungi incertae sedis</taxon>
        <taxon>Mucoromycota</taxon>
        <taxon>Glomeromycotina</taxon>
        <taxon>Glomeromycetes</taxon>
        <taxon>Diversisporales</taxon>
        <taxon>Gigasporaceae</taxon>
        <taxon>Gigaspora</taxon>
    </lineage>
</organism>
<feature type="non-terminal residue" evidence="2">
    <location>
        <position position="1"/>
    </location>
</feature>
<feature type="compositionally biased region" description="Basic and acidic residues" evidence="1">
    <location>
        <begin position="1"/>
        <end position="11"/>
    </location>
</feature>
<keyword evidence="3" id="KW-1185">Reference proteome</keyword>
<sequence>SNKHFDNKPDECLNEESDNQSDDGFDKQVELYEGQIFKTIKETYTVVEAFAQSNRSGIRKGYVEKDANNGHEISRTFLCHHAGKLSNKKESYKIESKYYKIIPKNYKLTNEMLEDIKYYTIVGKLNASAKYWLPFGKYNALIHPVLDNVTTKSYSWLLEVLIKATDELYPNTILTDTDPTMHLHCIWNISQNLQKNFEDKLGSDWVSFIKDFYKAHNMLELQVFENGFKSLLISIQKQYHILIEPYISISN</sequence>
<feature type="compositionally biased region" description="Acidic residues" evidence="1">
    <location>
        <begin position="12"/>
        <end position="23"/>
    </location>
</feature>
<evidence type="ECO:0000313" key="3">
    <source>
        <dbReference type="Proteomes" id="UP000789901"/>
    </source>
</evidence>
<protein>
    <submittedName>
        <fullName evidence="2">27676_t:CDS:1</fullName>
    </submittedName>
</protein>
<evidence type="ECO:0000256" key="1">
    <source>
        <dbReference type="SAM" id="MobiDB-lite"/>
    </source>
</evidence>
<accession>A0ABN7X2H8</accession>
<feature type="non-terminal residue" evidence="2">
    <location>
        <position position="251"/>
    </location>
</feature>
<reference evidence="2 3" key="1">
    <citation type="submission" date="2021-06" db="EMBL/GenBank/DDBJ databases">
        <authorList>
            <person name="Kallberg Y."/>
            <person name="Tangrot J."/>
            <person name="Rosling A."/>
        </authorList>
    </citation>
    <scope>NUCLEOTIDE SEQUENCE [LARGE SCALE GENOMIC DNA]</scope>
    <source>
        <strain evidence="2 3">120-4 pot B 10/14</strain>
    </source>
</reference>
<comment type="caution">
    <text evidence="2">The sequence shown here is derived from an EMBL/GenBank/DDBJ whole genome shotgun (WGS) entry which is preliminary data.</text>
</comment>
<gene>
    <name evidence="2" type="ORF">GMARGA_LOCUS38199</name>
</gene>
<dbReference type="PANTHER" id="PTHR47718">
    <property type="entry name" value="OS01G0519700 PROTEIN"/>
    <property type="match status" value="1"/>
</dbReference>
<proteinExistence type="predicted"/>